<gene>
    <name evidence="1" type="ORF">CE91St55_55660</name>
</gene>
<dbReference type="Proteomes" id="UP001055091">
    <property type="component" value="Unassembled WGS sequence"/>
</dbReference>
<name>A0AA37JS18_9FIRM</name>
<evidence type="ECO:0000313" key="2">
    <source>
        <dbReference type="Proteomes" id="UP001055091"/>
    </source>
</evidence>
<dbReference type="EMBL" id="BQNJ01000002">
    <property type="protein sequence ID" value="GKH03585.1"/>
    <property type="molecule type" value="Genomic_DNA"/>
</dbReference>
<comment type="caution">
    <text evidence="1">The sequence shown here is derived from an EMBL/GenBank/DDBJ whole genome shotgun (WGS) entry which is preliminary data.</text>
</comment>
<evidence type="ECO:0000313" key="1">
    <source>
        <dbReference type="EMBL" id="GKH03585.1"/>
    </source>
</evidence>
<reference evidence="1" key="1">
    <citation type="submission" date="2022-01" db="EMBL/GenBank/DDBJ databases">
        <title>Novel bile acid biosynthetic pathways are enriched in the microbiome of centenarians.</title>
        <authorList>
            <person name="Sato Y."/>
            <person name="Atarashi K."/>
            <person name="Plichta R.D."/>
            <person name="Arai Y."/>
            <person name="Sasajima S."/>
            <person name="Kearney M.S."/>
            <person name="Suda W."/>
            <person name="Takeshita K."/>
            <person name="Sasaki T."/>
            <person name="Okamoto S."/>
            <person name="Skelly N.A."/>
            <person name="Okamura Y."/>
            <person name="Vlamakis H."/>
            <person name="Li Y."/>
            <person name="Tanoue T."/>
            <person name="Takei H."/>
            <person name="Nittono H."/>
            <person name="Narushima S."/>
            <person name="Irie J."/>
            <person name="Itoh H."/>
            <person name="Moriya K."/>
            <person name="Sugiura Y."/>
            <person name="Suematsu M."/>
            <person name="Moritoki N."/>
            <person name="Shibata S."/>
            <person name="Littman R.D."/>
            <person name="Fischbach A.M."/>
            <person name="Uwamino Y."/>
            <person name="Inoue T."/>
            <person name="Honda A."/>
            <person name="Hattori M."/>
            <person name="Murai T."/>
            <person name="Xavier J.R."/>
            <person name="Hirose N."/>
            <person name="Honda K."/>
        </authorList>
    </citation>
    <scope>NUCLEOTIDE SEQUENCE</scope>
    <source>
        <strain evidence="1">CE91-St55</strain>
    </source>
</reference>
<proteinExistence type="predicted"/>
<dbReference type="AlphaFoldDB" id="A0AA37JS18"/>
<dbReference type="RefSeq" id="WP_118041441.1">
    <property type="nucleotide sequence ID" value="NZ_BQNJ01000002.1"/>
</dbReference>
<accession>A0AA37JS18</accession>
<organism evidence="1 2">
    <name type="scientific">Hungatella hathewayi</name>
    <dbReference type="NCBI Taxonomy" id="154046"/>
    <lineage>
        <taxon>Bacteria</taxon>
        <taxon>Bacillati</taxon>
        <taxon>Bacillota</taxon>
        <taxon>Clostridia</taxon>
        <taxon>Lachnospirales</taxon>
        <taxon>Lachnospiraceae</taxon>
        <taxon>Hungatella</taxon>
    </lineage>
</organism>
<sequence length="179" mass="20443">MRNIHKALIAVFCSGIFITGIGTGIALSEFSSFAYSGKTTIGDVKMVTENLDYSFQLQEDQKLRIYGNYFFYSHSGNPTKIIPDETIPENTVRFQITYNEQAVYPYLRDSERDSEQESEDPFVGIEFAYLQNDMELFLAGKEQLLDDIKNRRIGSYETVSVDRIRIFVNPASADLVIMD</sequence>
<protein>
    <submittedName>
        <fullName evidence="1">Uncharacterized protein</fullName>
    </submittedName>
</protein>